<evidence type="ECO:0000259" key="1">
    <source>
        <dbReference type="Pfam" id="PF16334"/>
    </source>
</evidence>
<proteinExistence type="predicted"/>
<feature type="non-terminal residue" evidence="2">
    <location>
        <position position="69"/>
    </location>
</feature>
<protein>
    <submittedName>
        <fullName evidence="2">DUF4964 domain-containing protein</fullName>
    </submittedName>
</protein>
<evidence type="ECO:0000313" key="2">
    <source>
        <dbReference type="EMBL" id="KAA4644654.1"/>
    </source>
</evidence>
<dbReference type="EMBL" id="VWFO01000761">
    <property type="protein sequence ID" value="KAA4644654.1"/>
    <property type="molecule type" value="Genomic_DNA"/>
</dbReference>
<organism evidence="2 3">
    <name type="scientific">Bacteroides ovatus</name>
    <dbReference type="NCBI Taxonomy" id="28116"/>
    <lineage>
        <taxon>Bacteria</taxon>
        <taxon>Pseudomonadati</taxon>
        <taxon>Bacteroidota</taxon>
        <taxon>Bacteroidia</taxon>
        <taxon>Bacteroidales</taxon>
        <taxon>Bacteroidaceae</taxon>
        <taxon>Bacteroides</taxon>
    </lineage>
</organism>
<evidence type="ECO:0000313" key="3">
    <source>
        <dbReference type="Proteomes" id="UP000435985"/>
    </source>
</evidence>
<feature type="domain" description="DUF4964" evidence="1">
    <location>
        <begin position="8"/>
        <end position="69"/>
    </location>
</feature>
<reference evidence="2 3" key="1">
    <citation type="journal article" date="2019" name="Nat. Med.">
        <title>A library of human gut bacterial isolates paired with longitudinal multiomics data enables mechanistic microbiome research.</title>
        <authorList>
            <person name="Poyet M."/>
            <person name="Groussin M."/>
            <person name="Gibbons S.M."/>
            <person name="Avila-Pacheco J."/>
            <person name="Jiang X."/>
            <person name="Kearney S.M."/>
            <person name="Perrotta A.R."/>
            <person name="Berdy B."/>
            <person name="Zhao S."/>
            <person name="Lieberman T.D."/>
            <person name="Swanson P.K."/>
            <person name="Smith M."/>
            <person name="Roesemann S."/>
            <person name="Alexander J.E."/>
            <person name="Rich S.A."/>
            <person name="Livny J."/>
            <person name="Vlamakis H."/>
            <person name="Clish C."/>
            <person name="Bullock K."/>
            <person name="Deik A."/>
            <person name="Scott J."/>
            <person name="Pierce K.A."/>
            <person name="Xavier R.J."/>
            <person name="Alm E.J."/>
        </authorList>
    </citation>
    <scope>NUCLEOTIDE SEQUENCE [LARGE SCALE GENOMIC DNA]</scope>
    <source>
        <strain evidence="2 3">BIOML-A14</strain>
    </source>
</reference>
<sequence>MNKLFSTIMSVCLACNVQATDLFKTSQDIALRAPSVPLITSDTYLAIWSPYNELNEGNTEHWTAATHPL</sequence>
<dbReference type="Pfam" id="PF16334">
    <property type="entry name" value="DUF4964"/>
    <property type="match status" value="1"/>
</dbReference>
<name>A0A642C5I0_BACOV</name>
<accession>A0A642C5I0</accession>
<comment type="caution">
    <text evidence="2">The sequence shown here is derived from an EMBL/GenBank/DDBJ whole genome shotgun (WGS) entry which is preliminary data.</text>
</comment>
<dbReference type="AlphaFoldDB" id="A0A642C5I0"/>
<gene>
    <name evidence="2" type="ORF">F3B98_33360</name>
</gene>
<dbReference type="InterPro" id="IPR032515">
    <property type="entry name" value="DUF4964"/>
</dbReference>
<dbReference type="Proteomes" id="UP000435985">
    <property type="component" value="Unassembled WGS sequence"/>
</dbReference>